<dbReference type="SUPFAM" id="SSF56399">
    <property type="entry name" value="ADP-ribosylation"/>
    <property type="match status" value="1"/>
</dbReference>
<dbReference type="EMBL" id="OIVN01004179">
    <property type="protein sequence ID" value="SPD15892.1"/>
    <property type="molecule type" value="Genomic_DNA"/>
</dbReference>
<keyword evidence="1" id="KW-0863">Zinc-finger</keyword>
<accession>A0A2N9HU72</accession>
<feature type="region of interest" description="Disordered" evidence="2">
    <location>
        <begin position="97"/>
        <end position="160"/>
    </location>
</feature>
<evidence type="ECO:0000313" key="5">
    <source>
        <dbReference type="EMBL" id="SPD15892.1"/>
    </source>
</evidence>
<evidence type="ECO:0000259" key="4">
    <source>
        <dbReference type="PROSITE" id="PS50879"/>
    </source>
</evidence>
<evidence type="ECO:0000259" key="3">
    <source>
        <dbReference type="PROSITE" id="PS50157"/>
    </source>
</evidence>
<dbReference type="Pfam" id="PF13456">
    <property type="entry name" value="RVT_3"/>
    <property type="match status" value="1"/>
</dbReference>
<keyword evidence="1" id="KW-0862">Zinc</keyword>
<organism evidence="5">
    <name type="scientific">Fagus sylvatica</name>
    <name type="common">Beechnut</name>
    <dbReference type="NCBI Taxonomy" id="28930"/>
    <lineage>
        <taxon>Eukaryota</taxon>
        <taxon>Viridiplantae</taxon>
        <taxon>Streptophyta</taxon>
        <taxon>Embryophyta</taxon>
        <taxon>Tracheophyta</taxon>
        <taxon>Spermatophyta</taxon>
        <taxon>Magnoliopsida</taxon>
        <taxon>eudicotyledons</taxon>
        <taxon>Gunneridae</taxon>
        <taxon>Pentapetalae</taxon>
        <taxon>rosids</taxon>
        <taxon>fabids</taxon>
        <taxon>Fagales</taxon>
        <taxon>Fagaceae</taxon>
        <taxon>Fagus</taxon>
    </lineage>
</organism>
<gene>
    <name evidence="5" type="ORF">FSB_LOCUS43774</name>
</gene>
<dbReference type="Gene3D" id="3.30.420.10">
    <property type="entry name" value="Ribonuclease H-like superfamily/Ribonuclease H"/>
    <property type="match status" value="1"/>
</dbReference>
<dbReference type="GO" id="GO:0008270">
    <property type="term" value="F:zinc ion binding"/>
    <property type="evidence" value="ECO:0007669"/>
    <property type="project" value="UniProtKB-KW"/>
</dbReference>
<feature type="domain" description="C2H2-type" evidence="3">
    <location>
        <begin position="196"/>
        <end position="224"/>
    </location>
</feature>
<dbReference type="PROSITE" id="PS00028">
    <property type="entry name" value="ZINC_FINGER_C2H2_1"/>
    <property type="match status" value="1"/>
</dbReference>
<feature type="compositionally biased region" description="Polar residues" evidence="2">
    <location>
        <begin position="1"/>
        <end position="22"/>
    </location>
</feature>
<dbReference type="InterPro" id="IPR036397">
    <property type="entry name" value="RNaseH_sf"/>
</dbReference>
<dbReference type="SUPFAM" id="SSF53098">
    <property type="entry name" value="Ribonuclease H-like"/>
    <property type="match status" value="1"/>
</dbReference>
<feature type="compositionally biased region" description="Polar residues" evidence="2">
    <location>
        <begin position="118"/>
        <end position="129"/>
    </location>
</feature>
<dbReference type="InterPro" id="IPR002156">
    <property type="entry name" value="RNaseH_domain"/>
</dbReference>
<feature type="compositionally biased region" description="Low complexity" evidence="2">
    <location>
        <begin position="142"/>
        <end position="159"/>
    </location>
</feature>
<dbReference type="InterPro" id="IPR044730">
    <property type="entry name" value="RNase_H-like_dom_plant"/>
</dbReference>
<evidence type="ECO:0000256" key="1">
    <source>
        <dbReference type="PROSITE-ProRule" id="PRU00042"/>
    </source>
</evidence>
<evidence type="ECO:0008006" key="6">
    <source>
        <dbReference type="Google" id="ProtNLM"/>
    </source>
</evidence>
<feature type="domain" description="RNase H type-1" evidence="4">
    <location>
        <begin position="410"/>
        <end position="560"/>
    </location>
</feature>
<proteinExistence type="predicted"/>
<dbReference type="CDD" id="cd06222">
    <property type="entry name" value="RNase_H_like"/>
    <property type="match status" value="1"/>
</dbReference>
<dbReference type="PANTHER" id="PTHR31681:SF3">
    <property type="entry name" value="OS04G0690100 PROTEIN"/>
    <property type="match status" value="1"/>
</dbReference>
<evidence type="ECO:0000256" key="2">
    <source>
        <dbReference type="SAM" id="MobiDB-lite"/>
    </source>
</evidence>
<name>A0A2N9HU72_FAGSY</name>
<keyword evidence="1" id="KW-0479">Metal-binding</keyword>
<dbReference type="InterPro" id="IPR013087">
    <property type="entry name" value="Znf_C2H2_type"/>
</dbReference>
<dbReference type="PROSITE" id="PS50157">
    <property type="entry name" value="ZINC_FINGER_C2H2_2"/>
    <property type="match status" value="1"/>
</dbReference>
<dbReference type="AlphaFoldDB" id="A0A2N9HU72"/>
<dbReference type="PANTHER" id="PTHR31681">
    <property type="entry name" value="C2H2-LIKE ZINC FINGER PROTEIN"/>
    <property type="match status" value="1"/>
</dbReference>
<protein>
    <recommendedName>
        <fullName evidence="6">C2H2-type domain-containing protein</fullName>
    </recommendedName>
</protein>
<dbReference type="Gene3D" id="3.90.228.10">
    <property type="match status" value="1"/>
</dbReference>
<feature type="compositionally biased region" description="Low complexity" evidence="2">
    <location>
        <begin position="56"/>
        <end position="75"/>
    </location>
</feature>
<dbReference type="GO" id="GO:0003676">
    <property type="term" value="F:nucleic acid binding"/>
    <property type="evidence" value="ECO:0007669"/>
    <property type="project" value="InterPro"/>
</dbReference>
<dbReference type="GO" id="GO:0004523">
    <property type="term" value="F:RNA-DNA hybrid ribonuclease activity"/>
    <property type="evidence" value="ECO:0007669"/>
    <property type="project" value="InterPro"/>
</dbReference>
<dbReference type="InterPro" id="IPR012337">
    <property type="entry name" value="RNaseH-like_sf"/>
</dbReference>
<dbReference type="PROSITE" id="PS50879">
    <property type="entry name" value="RNASE_H_1"/>
    <property type="match status" value="1"/>
</dbReference>
<reference evidence="5" key="1">
    <citation type="submission" date="2018-02" db="EMBL/GenBank/DDBJ databases">
        <authorList>
            <person name="Cohen D.B."/>
            <person name="Kent A.D."/>
        </authorList>
    </citation>
    <scope>NUCLEOTIDE SEQUENCE</scope>
</reference>
<feature type="region of interest" description="Disordered" evidence="2">
    <location>
        <begin position="1"/>
        <end position="75"/>
    </location>
</feature>
<sequence length="827" mass="91334">MAKLKNQTKPTKQIHQNQNHQPQKSEKPPSWSVVRGLLTCKDLQTLQQQKQHHHQQQQPKQQQKRQQQKELQQQQQAMEETAKKCKKMKCSGSLCSNTKVMHRPETGSPEVHKKRASMGSSSNDTSSRSMKAPLHELNGVVSSTPSSSFSASSNSSSGGSFRGMPFRRFSGCYECRMVVDPVLGFTRDPSLRATICSCPECGEIFMKAENLELHQAVRHAVSELGPEDTSKNIVEIIFQSSWLKKQAPICKIDRILKVHNTQKTISKFEEYRDSIKAKATKLSKKHPRCIADGNELLRFHCTTFVCSLGVNGSSNLCNSIPQCNVCSIIKNGFKVAGDQQDTTGGILTTATSGKAHDKAGGVSVSGTEDSNNDKRAMLVCRVIAGRVKKNMEGCMDEYDSLAGAVGVYSNLDELNIFVFNSCSIIPDPVANTIAFASELFCLLGNPGIAGGGGIIRDSNGGWVGGFARAIGVTTSVQAELRALKDGLMLAIDLGIPYLAIEMDSLVAVEFVNSKTMPNVFLSAIVGDCRCLLERFERYTLHHIFREANGCADALAKAGCAQLVDFISFTSAPAHVLEALAFDSSSVTRIRSLIGACAESLDTIEYALRTSFKAVLSASRNMPPWQLPMQSSKSYQCGREAVKQSLLQAMEFFVDQCAKNCKQKFENIYKYHKRTKDVRSGRPNGEAYSFFEQLQALDCPHNLVPALPPPSPVSLNQTGPPLPTFFFIYLSTRSLTQTRERVPPPCLKYELCHRSSVATTRYLLNPTSYMRSASKSSTMATPTSINLKSHTLITLVEPHYLLFGLSDLKSQMREIDVREERNEKEKCK</sequence>